<proteinExistence type="evidence at transcript level"/>
<dbReference type="EMBL" id="KT754585">
    <property type="protein sequence ID" value="ALS04419.1"/>
    <property type="molecule type" value="mRNA"/>
</dbReference>
<evidence type="ECO:0000256" key="4">
    <source>
        <dbReference type="ARBA" id="ARBA00022490"/>
    </source>
</evidence>
<comment type="similarity">
    <text evidence="2">Belongs to the thioredoxin family.</text>
</comment>
<organism evidence="8">
    <name type="scientific">Acartia pacifica</name>
    <name type="common">Copepod</name>
    <dbReference type="NCBI Taxonomy" id="335913"/>
    <lineage>
        <taxon>Eukaryota</taxon>
        <taxon>Metazoa</taxon>
        <taxon>Ecdysozoa</taxon>
        <taxon>Arthropoda</taxon>
        <taxon>Crustacea</taxon>
        <taxon>Multicrustacea</taxon>
        <taxon>Hexanauplia</taxon>
        <taxon>Copepoda</taxon>
        <taxon>Calanoida</taxon>
        <taxon>Acartiidae</taxon>
        <taxon>Acartia</taxon>
    </lineage>
</organism>
<protein>
    <recommendedName>
        <fullName evidence="3">Thioredoxin domain-containing protein 17</fullName>
    </recommendedName>
</protein>
<feature type="domain" description="Thioredoxin" evidence="7">
    <location>
        <begin position="7"/>
        <end position="123"/>
    </location>
</feature>
<dbReference type="PANTHER" id="PTHR12452">
    <property type="entry name" value="42-9-9 PROTEIN-RELATED"/>
    <property type="match status" value="1"/>
</dbReference>
<dbReference type="AlphaFoldDB" id="A0A0U2IG67"/>
<keyword evidence="6" id="KW-0676">Redox-active center</keyword>
<evidence type="ECO:0000256" key="5">
    <source>
        <dbReference type="ARBA" id="ARBA00023157"/>
    </source>
</evidence>
<dbReference type="PANTHER" id="PTHR12452:SF0">
    <property type="entry name" value="THIOREDOXIN DOMAIN-CONTAINING PROTEIN 17"/>
    <property type="match status" value="1"/>
</dbReference>
<dbReference type="Pfam" id="PF06110">
    <property type="entry name" value="TXD17-like_Trx"/>
    <property type="match status" value="1"/>
</dbReference>
<evidence type="ECO:0000256" key="6">
    <source>
        <dbReference type="ARBA" id="ARBA00023284"/>
    </source>
</evidence>
<comment type="subcellular location">
    <subcellularLocation>
        <location evidence="1">Cytoplasm</location>
    </subcellularLocation>
</comment>
<dbReference type="GO" id="GO:0005829">
    <property type="term" value="C:cytosol"/>
    <property type="evidence" value="ECO:0007669"/>
    <property type="project" value="TreeGrafter"/>
</dbReference>
<accession>A0A0U2IG67</accession>
<reference evidence="8" key="1">
    <citation type="journal article" date="2015" name="Sci. Rep.">
        <title>Spliced leader RNA trans-splicing discovered in copepods.</title>
        <authorList>
            <person name="Yang F."/>
            <person name="Xu D."/>
            <person name="Zhuang Y."/>
            <person name="Yi X."/>
            <person name="Huang Y."/>
            <person name="Chen H."/>
            <person name="Lin S."/>
            <person name="Campbell D.A."/>
            <person name="Sturm N.R."/>
            <person name="Liu G."/>
            <person name="Zhang H."/>
        </authorList>
    </citation>
    <scope>NUCLEOTIDE SEQUENCE</scope>
</reference>
<dbReference type="InterPro" id="IPR036249">
    <property type="entry name" value="Thioredoxin-like_sf"/>
</dbReference>
<evidence type="ECO:0000256" key="3">
    <source>
        <dbReference type="ARBA" id="ARBA00016949"/>
    </source>
</evidence>
<evidence type="ECO:0000259" key="7">
    <source>
        <dbReference type="Pfam" id="PF06110"/>
    </source>
</evidence>
<dbReference type="CDD" id="cd02952">
    <property type="entry name" value="TRP14_like"/>
    <property type="match status" value="1"/>
</dbReference>
<name>A0A0U2IG67_ACAPC</name>
<keyword evidence="5" id="KW-1015">Disulfide bond</keyword>
<dbReference type="GO" id="GO:0047134">
    <property type="term" value="F:protein-disulfide reductase [NAD(P)H] activity"/>
    <property type="evidence" value="ECO:0007669"/>
    <property type="project" value="InterPro"/>
</dbReference>
<evidence type="ECO:0000256" key="2">
    <source>
        <dbReference type="ARBA" id="ARBA00008987"/>
    </source>
</evidence>
<dbReference type="SUPFAM" id="SSF52833">
    <property type="entry name" value="Thioredoxin-like"/>
    <property type="match status" value="1"/>
</dbReference>
<sequence length="123" mass="13970">MVKKFSVEGFDNFKAKAEELAKEGPLYVLFSGSKNEKGESWCPDCVVAYPIVQKCLEEVDDDSSFLYVEVGDRAFWKDPNCIFRTAPETRLNSVPTLMMWGSPRRLEEDKCADPGLVSMLFED</sequence>
<dbReference type="InterPro" id="IPR010357">
    <property type="entry name" value="TXNDC17_dom"/>
</dbReference>
<dbReference type="FunFam" id="3.40.30.10:FF:000124">
    <property type="entry name" value="Thioredoxin domain-containing 17"/>
    <property type="match status" value="1"/>
</dbReference>
<dbReference type="Gene3D" id="3.40.30.10">
    <property type="entry name" value="Glutaredoxin"/>
    <property type="match status" value="1"/>
</dbReference>
<evidence type="ECO:0000313" key="8">
    <source>
        <dbReference type="EMBL" id="ALS04419.1"/>
    </source>
</evidence>
<evidence type="ECO:0000256" key="1">
    <source>
        <dbReference type="ARBA" id="ARBA00004496"/>
    </source>
</evidence>
<dbReference type="InterPro" id="IPR045108">
    <property type="entry name" value="TXNDC17-like"/>
</dbReference>
<keyword evidence="4" id="KW-0963">Cytoplasm</keyword>